<dbReference type="GO" id="GO:0003700">
    <property type="term" value="F:DNA-binding transcription factor activity"/>
    <property type="evidence" value="ECO:0007669"/>
    <property type="project" value="TreeGrafter"/>
</dbReference>
<dbReference type="Proteomes" id="UP000186228">
    <property type="component" value="Unassembled WGS sequence"/>
</dbReference>
<reference evidence="6" key="1">
    <citation type="submission" date="2016-08" db="EMBL/GenBank/DDBJ databases">
        <authorList>
            <person name="Varghese N."/>
            <person name="Submissions Spin"/>
        </authorList>
    </citation>
    <scope>NUCLEOTIDE SEQUENCE [LARGE SCALE GENOMIC DNA]</scope>
    <source>
        <strain evidence="6">CCBAU 57015</strain>
    </source>
</reference>
<dbReference type="AlphaFoldDB" id="A0A1C3VBA3"/>
<dbReference type="EMBL" id="FMAC01000005">
    <property type="protein sequence ID" value="SCB24959.1"/>
    <property type="molecule type" value="Genomic_DNA"/>
</dbReference>
<dbReference type="STRING" id="52131.GA0061100_105188"/>
<evidence type="ECO:0000313" key="6">
    <source>
        <dbReference type="Proteomes" id="UP000186228"/>
    </source>
</evidence>
<accession>A0A1C3VBA3</accession>
<dbReference type="PROSITE" id="PS00356">
    <property type="entry name" value="HTH_LACI_1"/>
    <property type="match status" value="1"/>
</dbReference>
<sequence length="346" mass="37669">MAKRKPIPTNESRIPTMADVARIAGVSTSTVSRALAGLPPIPEETRQRIAQAAKEAGYAVNRHARSLRLKRSKVILVLIPNLANPNFPDLLIHIDRAAYDCGYDIMIAHTAIDPGRSDRYVDELLAGSIDGVLLTASYCPPRLLECIAAGRHLPIVRTLSPTPDLTGITAVQIDEVKAAYDVVDHLAKQGYKRIAHLGGPPKEIMAIARRKGWEKALADHGLSASPDLYIQSGFTMIEGQRAADEIRSRSELPDAIFCSNDESAYGLIAALKGHGLRIPQDIAVAGFDDLSFSAVMDPPLTTVRLPRRDMAERSIQKLKALIEDDADNDNTILAHELIIRASSLRS</sequence>
<protein>
    <submittedName>
        <fullName evidence="5">Transcriptional regulator, LacI family</fullName>
    </submittedName>
</protein>
<dbReference type="Gene3D" id="3.40.50.2300">
    <property type="match status" value="2"/>
</dbReference>
<proteinExistence type="predicted"/>
<organism evidence="5 6">
    <name type="scientific">Rhizobium hainanense</name>
    <dbReference type="NCBI Taxonomy" id="52131"/>
    <lineage>
        <taxon>Bacteria</taxon>
        <taxon>Pseudomonadati</taxon>
        <taxon>Pseudomonadota</taxon>
        <taxon>Alphaproteobacteria</taxon>
        <taxon>Hyphomicrobiales</taxon>
        <taxon>Rhizobiaceae</taxon>
        <taxon>Rhizobium/Agrobacterium group</taxon>
        <taxon>Rhizobium</taxon>
    </lineage>
</organism>
<gene>
    <name evidence="5" type="ORF">GA0061100_105188</name>
</gene>
<dbReference type="Pfam" id="PF00356">
    <property type="entry name" value="LacI"/>
    <property type="match status" value="1"/>
</dbReference>
<dbReference type="Gene3D" id="1.10.260.40">
    <property type="entry name" value="lambda repressor-like DNA-binding domains"/>
    <property type="match status" value="1"/>
</dbReference>
<dbReference type="InterPro" id="IPR046335">
    <property type="entry name" value="LacI/GalR-like_sensor"/>
</dbReference>
<keyword evidence="6" id="KW-1185">Reference proteome</keyword>
<evidence type="ECO:0000256" key="3">
    <source>
        <dbReference type="ARBA" id="ARBA00023163"/>
    </source>
</evidence>
<dbReference type="SMART" id="SM00354">
    <property type="entry name" value="HTH_LACI"/>
    <property type="match status" value="1"/>
</dbReference>
<dbReference type="PANTHER" id="PTHR30146:SF109">
    <property type="entry name" value="HTH-TYPE TRANSCRIPTIONAL REGULATOR GALS"/>
    <property type="match status" value="1"/>
</dbReference>
<evidence type="ECO:0000256" key="1">
    <source>
        <dbReference type="ARBA" id="ARBA00023015"/>
    </source>
</evidence>
<dbReference type="SUPFAM" id="SSF47413">
    <property type="entry name" value="lambda repressor-like DNA-binding domains"/>
    <property type="match status" value="1"/>
</dbReference>
<feature type="domain" description="HTH lacI-type" evidence="4">
    <location>
        <begin position="15"/>
        <end position="69"/>
    </location>
</feature>
<dbReference type="Pfam" id="PF13377">
    <property type="entry name" value="Peripla_BP_3"/>
    <property type="match status" value="1"/>
</dbReference>
<keyword evidence="3" id="KW-0804">Transcription</keyword>
<dbReference type="GO" id="GO:0000976">
    <property type="term" value="F:transcription cis-regulatory region binding"/>
    <property type="evidence" value="ECO:0007669"/>
    <property type="project" value="TreeGrafter"/>
</dbReference>
<dbReference type="InterPro" id="IPR028082">
    <property type="entry name" value="Peripla_BP_I"/>
</dbReference>
<dbReference type="PANTHER" id="PTHR30146">
    <property type="entry name" value="LACI-RELATED TRANSCRIPTIONAL REPRESSOR"/>
    <property type="match status" value="1"/>
</dbReference>
<dbReference type="CDD" id="cd01392">
    <property type="entry name" value="HTH_LacI"/>
    <property type="match status" value="1"/>
</dbReference>
<dbReference type="PROSITE" id="PS50932">
    <property type="entry name" value="HTH_LACI_2"/>
    <property type="match status" value="1"/>
</dbReference>
<name>A0A1C3VBA3_9HYPH</name>
<evidence type="ECO:0000256" key="2">
    <source>
        <dbReference type="ARBA" id="ARBA00023125"/>
    </source>
</evidence>
<dbReference type="InterPro" id="IPR000843">
    <property type="entry name" value="HTH_LacI"/>
</dbReference>
<evidence type="ECO:0000259" key="4">
    <source>
        <dbReference type="PROSITE" id="PS50932"/>
    </source>
</evidence>
<dbReference type="CDD" id="cd06284">
    <property type="entry name" value="PBP1_LacI-like"/>
    <property type="match status" value="1"/>
</dbReference>
<dbReference type="SUPFAM" id="SSF53822">
    <property type="entry name" value="Periplasmic binding protein-like I"/>
    <property type="match status" value="1"/>
</dbReference>
<keyword evidence="1" id="KW-0805">Transcription regulation</keyword>
<keyword evidence="2" id="KW-0238">DNA-binding</keyword>
<dbReference type="InterPro" id="IPR010982">
    <property type="entry name" value="Lambda_DNA-bd_dom_sf"/>
</dbReference>
<evidence type="ECO:0000313" key="5">
    <source>
        <dbReference type="EMBL" id="SCB24959.1"/>
    </source>
</evidence>